<dbReference type="KEGG" id="pmj:P9211_15161"/>
<gene>
    <name evidence="2" type="ordered locus">P9211_15161</name>
</gene>
<keyword evidence="1" id="KW-1133">Transmembrane helix</keyword>
<sequence>MNPFLALILPLLILGFIYILIIDNKGLPPWMERLSDNSGTIWTYGVITITVLSILKYWSNS</sequence>
<dbReference type="AlphaFoldDB" id="A9BC85"/>
<dbReference type="STRING" id="93059.P9211_15161"/>
<feature type="transmembrane region" description="Helical" evidence="1">
    <location>
        <begin position="41"/>
        <end position="58"/>
    </location>
</feature>
<organism evidence="2 3">
    <name type="scientific">Prochlorococcus marinus (strain MIT 9211)</name>
    <dbReference type="NCBI Taxonomy" id="93059"/>
    <lineage>
        <taxon>Bacteria</taxon>
        <taxon>Bacillati</taxon>
        <taxon>Cyanobacteriota</taxon>
        <taxon>Cyanophyceae</taxon>
        <taxon>Synechococcales</taxon>
        <taxon>Prochlorococcaceae</taxon>
        <taxon>Prochlorococcus</taxon>
    </lineage>
</organism>
<keyword evidence="3" id="KW-1185">Reference proteome</keyword>
<dbReference type="EMBL" id="CP000878">
    <property type="protein sequence ID" value="ABX09447.1"/>
    <property type="molecule type" value="Genomic_DNA"/>
</dbReference>
<feature type="transmembrane region" description="Helical" evidence="1">
    <location>
        <begin position="5"/>
        <end position="21"/>
    </location>
</feature>
<name>A9BC85_PROM4</name>
<dbReference type="Proteomes" id="UP000000788">
    <property type="component" value="Chromosome"/>
</dbReference>
<evidence type="ECO:0000313" key="2">
    <source>
        <dbReference type="EMBL" id="ABX09447.1"/>
    </source>
</evidence>
<dbReference type="HOGENOM" id="CLU_2919047_0_0_3"/>
<keyword evidence="1" id="KW-0472">Membrane</keyword>
<proteinExistence type="predicted"/>
<keyword evidence="1" id="KW-0812">Transmembrane</keyword>
<accession>A9BC85</accession>
<reference evidence="2 3" key="1">
    <citation type="journal article" date="2007" name="PLoS Genet.">
        <title>Patterns and implications of gene gain and loss in the evolution of Prochlorococcus.</title>
        <authorList>
            <person name="Kettler G.C."/>
            <person name="Martiny A.C."/>
            <person name="Huang K."/>
            <person name="Zucker J."/>
            <person name="Coleman M.L."/>
            <person name="Rodrigue S."/>
            <person name="Chen F."/>
            <person name="Lapidus A."/>
            <person name="Ferriera S."/>
            <person name="Johnson J."/>
            <person name="Steglich C."/>
            <person name="Church G.M."/>
            <person name="Richardson P."/>
            <person name="Chisholm S.W."/>
        </authorList>
    </citation>
    <scope>NUCLEOTIDE SEQUENCE [LARGE SCALE GENOMIC DNA]</scope>
    <source>
        <strain evidence="3">MIT 9211</strain>
    </source>
</reference>
<protein>
    <submittedName>
        <fullName evidence="2">Uncharacterized protein</fullName>
    </submittedName>
</protein>
<evidence type="ECO:0000313" key="3">
    <source>
        <dbReference type="Proteomes" id="UP000000788"/>
    </source>
</evidence>
<evidence type="ECO:0000256" key="1">
    <source>
        <dbReference type="SAM" id="Phobius"/>
    </source>
</evidence>